<reference evidence="2 3" key="1">
    <citation type="submission" date="2019-11" db="EMBL/GenBank/DDBJ databases">
        <title>Pseudodesulfovibrio alkaliphilus, sp. nov., an alkaliphilic sulfate-reducing bacteria from mud volcano of Taman peninsula, Russia.</title>
        <authorList>
            <person name="Frolova A."/>
            <person name="Merkel A.Y."/>
            <person name="Slobodkin A.I."/>
        </authorList>
    </citation>
    <scope>NUCLEOTIDE SEQUENCE [LARGE SCALE GENOMIC DNA]</scope>
    <source>
        <strain evidence="2 3">F-1</strain>
    </source>
</reference>
<dbReference type="Proteomes" id="UP000461162">
    <property type="component" value="Unassembled WGS sequence"/>
</dbReference>
<accession>A0A7K1KMM6</accession>
<dbReference type="InterPro" id="IPR043732">
    <property type="entry name" value="DUF5675"/>
</dbReference>
<evidence type="ECO:0000259" key="1">
    <source>
        <dbReference type="Pfam" id="PF18925"/>
    </source>
</evidence>
<dbReference type="Pfam" id="PF18925">
    <property type="entry name" value="DUF5675"/>
    <property type="match status" value="1"/>
</dbReference>
<protein>
    <recommendedName>
        <fullName evidence="1">DUF5675 domain-containing protein</fullName>
    </recommendedName>
</protein>
<gene>
    <name evidence="2" type="ORF">GKC30_06745</name>
</gene>
<evidence type="ECO:0000313" key="3">
    <source>
        <dbReference type="Proteomes" id="UP000461162"/>
    </source>
</evidence>
<name>A0A7K1KMM6_9BACT</name>
<feature type="domain" description="DUF5675" evidence="1">
    <location>
        <begin position="7"/>
        <end position="120"/>
    </location>
</feature>
<dbReference type="RefSeq" id="WP_155933349.1">
    <property type="nucleotide sequence ID" value="NZ_WODC01000003.1"/>
</dbReference>
<sequence>MIENMELVRMESSEAGTFGALRLDGRVFCLTLEPPDRGNAVGLSCIPAGRYQCRRVKSPRFGDTFEVAGVPGRTHILFHRGNVSADTSGCVLLGSRFGVVGGIRGILESGRAFVAFMERCAGQDRFELTIRDTGGEGVWTPSA</sequence>
<comment type="caution">
    <text evidence="2">The sequence shown here is derived from an EMBL/GenBank/DDBJ whole genome shotgun (WGS) entry which is preliminary data.</text>
</comment>
<proteinExistence type="predicted"/>
<organism evidence="2 3">
    <name type="scientific">Pseudodesulfovibrio alkaliphilus</name>
    <dbReference type="NCBI Taxonomy" id="2661613"/>
    <lineage>
        <taxon>Bacteria</taxon>
        <taxon>Pseudomonadati</taxon>
        <taxon>Thermodesulfobacteriota</taxon>
        <taxon>Desulfovibrionia</taxon>
        <taxon>Desulfovibrionales</taxon>
        <taxon>Desulfovibrionaceae</taxon>
    </lineage>
</organism>
<evidence type="ECO:0000313" key="2">
    <source>
        <dbReference type="EMBL" id="MUM77325.1"/>
    </source>
</evidence>
<keyword evidence="3" id="KW-1185">Reference proteome</keyword>
<dbReference type="EMBL" id="WODC01000003">
    <property type="protein sequence ID" value="MUM77325.1"/>
    <property type="molecule type" value="Genomic_DNA"/>
</dbReference>
<dbReference type="AlphaFoldDB" id="A0A7K1KMM6"/>